<feature type="compositionally biased region" description="Polar residues" evidence="1">
    <location>
        <begin position="512"/>
        <end position="534"/>
    </location>
</feature>
<feature type="region of interest" description="Disordered" evidence="1">
    <location>
        <begin position="507"/>
        <end position="537"/>
    </location>
</feature>
<keyword evidence="2" id="KW-1185">Reference proteome</keyword>
<reference evidence="3" key="1">
    <citation type="submission" date="2025-08" db="UniProtKB">
        <authorList>
            <consortium name="RefSeq"/>
        </authorList>
    </citation>
    <scope>IDENTIFICATION</scope>
    <source>
        <tissue evidence="3">Whole organism</tissue>
    </source>
</reference>
<sequence length="664" mass="74264">MAQADHDAMFLFRLPDDVYIFPFHTTRSSLAAVTVFLRPFAIFLVSAMAGKKSSSNAPKTQAELNAERLIKCKFFLVFWLPLVGQDYGESDVLPGRHIQKKYRKFDALVPLTYTDEQKKKISHKAKVKEGADDAASLEEICLSAIDGHILTEYERVTNPNLIAAKKEHARRRRIVTKQMKENQRTEGINVLNATNVCHESVIPPAMVPQRTMSFEPRFGLVSYQDTIKLYANGVGHHVNQEALKFLEALIRTVEENVPRIPDSEWMCEVMKGLFNSFADKTLTQRKKISQLPDSWFVKTSTSEHDLFGNGSLYVPHTLATLLKCELHNESNWAIYTTKLLNNIYGTDLEHLTAVGTGNSIGIDKRLYTALYNYCRETFKEPGCLKMYNNHINMMISNKRKNNKRKQSALENGPNNKRLMETGEQPATTTVREQQATSDTTAQLGAGEDEESSILQRSKSLENGNFEDRIATFDKPLQMTDHTRADYSLAVPYTTAAEELGERLLRGSDSDCHQLQSPSLSTCSPGQPPSGSNKVYTPLLPQRLNHHPKLLQFEKNTPALDVDSPSCPPAPHYPSHTATSNSGMAPPSYQPGPHPNHAPGAISSNTQDYNCGMFFFKSYICKNILIFATNRSSNTSPPQQCSCSAAQLPTNAMGLHPLPAWYVNC</sequence>
<evidence type="ECO:0000256" key="1">
    <source>
        <dbReference type="SAM" id="MobiDB-lite"/>
    </source>
</evidence>
<feature type="region of interest" description="Disordered" evidence="1">
    <location>
        <begin position="397"/>
        <end position="459"/>
    </location>
</feature>
<dbReference type="KEGG" id="foc:113214465"/>
<dbReference type="AlphaFoldDB" id="A0A6J1T7P7"/>
<proteinExistence type="predicted"/>
<dbReference type="GeneID" id="113214465"/>
<organism evidence="2 3">
    <name type="scientific">Frankliniella occidentalis</name>
    <name type="common">Western flower thrips</name>
    <name type="synonym">Euthrips occidentalis</name>
    <dbReference type="NCBI Taxonomy" id="133901"/>
    <lineage>
        <taxon>Eukaryota</taxon>
        <taxon>Metazoa</taxon>
        <taxon>Ecdysozoa</taxon>
        <taxon>Arthropoda</taxon>
        <taxon>Hexapoda</taxon>
        <taxon>Insecta</taxon>
        <taxon>Pterygota</taxon>
        <taxon>Neoptera</taxon>
        <taxon>Paraneoptera</taxon>
        <taxon>Thysanoptera</taxon>
        <taxon>Terebrantia</taxon>
        <taxon>Thripoidea</taxon>
        <taxon>Thripidae</taxon>
        <taxon>Frankliniella</taxon>
    </lineage>
</organism>
<feature type="region of interest" description="Disordered" evidence="1">
    <location>
        <begin position="557"/>
        <end position="600"/>
    </location>
</feature>
<accession>A0A6J1T7P7</accession>
<dbReference type="RefSeq" id="XP_026289619.1">
    <property type="nucleotide sequence ID" value="XM_026433834.2"/>
</dbReference>
<evidence type="ECO:0000313" key="2">
    <source>
        <dbReference type="Proteomes" id="UP000504606"/>
    </source>
</evidence>
<feature type="compositionally biased region" description="Polar residues" evidence="1">
    <location>
        <begin position="424"/>
        <end position="442"/>
    </location>
</feature>
<feature type="compositionally biased region" description="Basic residues" evidence="1">
    <location>
        <begin position="397"/>
        <end position="406"/>
    </location>
</feature>
<protein>
    <submittedName>
        <fullName evidence="3">Uncharacterized protein LOC113214465</fullName>
    </submittedName>
</protein>
<evidence type="ECO:0000313" key="3">
    <source>
        <dbReference type="RefSeq" id="XP_026289619.1"/>
    </source>
</evidence>
<dbReference type="Proteomes" id="UP000504606">
    <property type="component" value="Unplaced"/>
</dbReference>
<gene>
    <name evidence="3" type="primary">LOC113214465</name>
</gene>
<name>A0A6J1T7P7_FRAOC</name>